<comment type="similarity">
    <text evidence="1">Belongs to the peptidase C1 family.</text>
</comment>
<dbReference type="AlphaFoldDB" id="A0A1R2CKR3"/>
<dbReference type="CDD" id="cd02248">
    <property type="entry name" value="Peptidase_C1A"/>
    <property type="match status" value="1"/>
</dbReference>
<keyword evidence="3" id="KW-1015">Disulfide bond</keyword>
<evidence type="ECO:0000256" key="2">
    <source>
        <dbReference type="ARBA" id="ARBA00023145"/>
    </source>
</evidence>
<dbReference type="SUPFAM" id="SSF54001">
    <property type="entry name" value="Cysteine proteinases"/>
    <property type="match status" value="1"/>
</dbReference>
<evidence type="ECO:0000313" key="8">
    <source>
        <dbReference type="Proteomes" id="UP000187209"/>
    </source>
</evidence>
<dbReference type="InterPro" id="IPR000668">
    <property type="entry name" value="Peptidase_C1A_C"/>
</dbReference>
<dbReference type="OrthoDB" id="291838at2759"/>
<protein>
    <recommendedName>
        <fullName evidence="9">Peptidase C1A papain C-terminal domain-containing protein</fullName>
    </recommendedName>
</protein>
<dbReference type="GO" id="GO:0008234">
    <property type="term" value="F:cysteine-type peptidase activity"/>
    <property type="evidence" value="ECO:0007669"/>
    <property type="project" value="InterPro"/>
</dbReference>
<keyword evidence="2" id="KW-0865">Zymogen</keyword>
<dbReference type="InterPro" id="IPR039417">
    <property type="entry name" value="Peptidase_C1A_papain-like"/>
</dbReference>
<comment type="caution">
    <text evidence="7">The sequence shown here is derived from an EMBL/GenBank/DDBJ whole genome shotgun (WGS) entry which is preliminary data.</text>
</comment>
<keyword evidence="8" id="KW-1185">Reference proteome</keyword>
<feature type="transmembrane region" description="Helical" evidence="4">
    <location>
        <begin position="18"/>
        <end position="37"/>
    </location>
</feature>
<dbReference type="Pfam" id="PF08246">
    <property type="entry name" value="Inhibitor_I29"/>
    <property type="match status" value="1"/>
</dbReference>
<proteinExistence type="inferred from homology"/>
<evidence type="ECO:0000313" key="7">
    <source>
        <dbReference type="EMBL" id="OMJ89612.1"/>
    </source>
</evidence>
<dbReference type="InterPro" id="IPR013201">
    <property type="entry name" value="Prot_inhib_I29"/>
</dbReference>
<gene>
    <name evidence="7" type="ORF">SteCoe_8145</name>
</gene>
<dbReference type="PRINTS" id="PR00705">
    <property type="entry name" value="PAPAIN"/>
</dbReference>
<dbReference type="InterPro" id="IPR000169">
    <property type="entry name" value="Pept_cys_AS"/>
</dbReference>
<organism evidence="7 8">
    <name type="scientific">Stentor coeruleus</name>
    <dbReference type="NCBI Taxonomy" id="5963"/>
    <lineage>
        <taxon>Eukaryota</taxon>
        <taxon>Sar</taxon>
        <taxon>Alveolata</taxon>
        <taxon>Ciliophora</taxon>
        <taxon>Postciliodesmatophora</taxon>
        <taxon>Heterotrichea</taxon>
        <taxon>Heterotrichida</taxon>
        <taxon>Stentoridae</taxon>
        <taxon>Stentor</taxon>
    </lineage>
</organism>
<dbReference type="SMART" id="SM00645">
    <property type="entry name" value="Pept_C1"/>
    <property type="match status" value="1"/>
</dbReference>
<dbReference type="PROSITE" id="PS00640">
    <property type="entry name" value="THIOL_PROTEASE_ASN"/>
    <property type="match status" value="1"/>
</dbReference>
<dbReference type="PROSITE" id="PS00139">
    <property type="entry name" value="THIOL_PROTEASE_CYS"/>
    <property type="match status" value="1"/>
</dbReference>
<accession>A0A1R2CKR3</accession>
<dbReference type="FunFam" id="3.90.70.10:FF:000039">
    <property type="entry name" value="Cysteine proteinase 2, putative"/>
    <property type="match status" value="1"/>
</dbReference>
<evidence type="ECO:0000259" key="5">
    <source>
        <dbReference type="SMART" id="SM00645"/>
    </source>
</evidence>
<dbReference type="SMART" id="SM00848">
    <property type="entry name" value="Inhibitor_I29"/>
    <property type="match status" value="1"/>
</dbReference>
<keyword evidence="4" id="KW-1133">Transmembrane helix</keyword>
<dbReference type="InterPro" id="IPR013128">
    <property type="entry name" value="Peptidase_C1A"/>
</dbReference>
<evidence type="ECO:0008006" key="9">
    <source>
        <dbReference type="Google" id="ProtNLM"/>
    </source>
</evidence>
<dbReference type="InterPro" id="IPR025661">
    <property type="entry name" value="Pept_asp_AS"/>
</dbReference>
<feature type="domain" description="Peptidase C1A papain C-terminal" evidence="5">
    <location>
        <begin position="135"/>
        <end position="349"/>
    </location>
</feature>
<dbReference type="PANTHER" id="PTHR12411">
    <property type="entry name" value="CYSTEINE PROTEASE FAMILY C1-RELATED"/>
    <property type="match status" value="1"/>
</dbReference>
<dbReference type="Proteomes" id="UP000187209">
    <property type="component" value="Unassembled WGS sequence"/>
</dbReference>
<reference evidence="7 8" key="1">
    <citation type="submission" date="2016-11" db="EMBL/GenBank/DDBJ databases">
        <title>The macronuclear genome of Stentor coeruleus: a giant cell with tiny introns.</title>
        <authorList>
            <person name="Slabodnick M."/>
            <person name="Ruby J.G."/>
            <person name="Reiff S.B."/>
            <person name="Swart E.C."/>
            <person name="Gosai S."/>
            <person name="Prabakaran S."/>
            <person name="Witkowska E."/>
            <person name="Larue G.E."/>
            <person name="Fisher S."/>
            <person name="Freeman R.M."/>
            <person name="Gunawardena J."/>
            <person name="Chu W."/>
            <person name="Stover N.A."/>
            <person name="Gregory B.D."/>
            <person name="Nowacki M."/>
            <person name="Derisi J."/>
            <person name="Roy S.W."/>
            <person name="Marshall W.F."/>
            <person name="Sood P."/>
        </authorList>
    </citation>
    <scope>NUCLEOTIDE SEQUENCE [LARGE SCALE GENOMIC DNA]</scope>
    <source>
        <strain evidence="7">WM001</strain>
    </source>
</reference>
<sequence>MLGSYYANNPQPSKSSKVILISGLLVLGIIGSVAYLYKSPSSRLISLYEAEEREFQSFVVTYNKNYDSDQEYFTRLRVFLDNMAYIRVYNSMDQNLVLGVGPFADLTSEEFRSRFIPKSIENTAEPFEDFAGLTAPAQVDWRTKGAVTPVKDQGQCGSCWSFSATGGMEGAWFLAGHTLVSLSEQQLMDCSGAYGNDGCNGGFYRQAYSYVIANKGITSESNYPYTARDGTCNKTKASQFAASISSKVNVAGDNPTALQNAVAQQPTSVSVEADQPVWQHYTSGTISANCGTNLDHDVLAVGYDTTASPPYWIVKNSWGTSWGLAGYLQIAISTGKGVCGINMTPGYPVV</sequence>
<dbReference type="InterPro" id="IPR038765">
    <property type="entry name" value="Papain-like_cys_pep_sf"/>
</dbReference>
<evidence type="ECO:0000259" key="6">
    <source>
        <dbReference type="SMART" id="SM00848"/>
    </source>
</evidence>
<evidence type="ECO:0000256" key="3">
    <source>
        <dbReference type="ARBA" id="ARBA00023157"/>
    </source>
</evidence>
<dbReference type="GO" id="GO:0006508">
    <property type="term" value="P:proteolysis"/>
    <property type="evidence" value="ECO:0007669"/>
    <property type="project" value="InterPro"/>
</dbReference>
<feature type="domain" description="Cathepsin propeptide inhibitor" evidence="6">
    <location>
        <begin position="55"/>
        <end position="111"/>
    </location>
</feature>
<dbReference type="Pfam" id="PF00112">
    <property type="entry name" value="Peptidase_C1"/>
    <property type="match status" value="1"/>
</dbReference>
<dbReference type="Gene3D" id="3.90.70.10">
    <property type="entry name" value="Cysteine proteinases"/>
    <property type="match status" value="1"/>
</dbReference>
<keyword evidence="4" id="KW-0472">Membrane</keyword>
<evidence type="ECO:0000256" key="1">
    <source>
        <dbReference type="ARBA" id="ARBA00008455"/>
    </source>
</evidence>
<name>A0A1R2CKR3_9CILI</name>
<dbReference type="EMBL" id="MPUH01000121">
    <property type="protein sequence ID" value="OMJ89612.1"/>
    <property type="molecule type" value="Genomic_DNA"/>
</dbReference>
<keyword evidence="4" id="KW-0812">Transmembrane</keyword>
<evidence type="ECO:0000256" key="4">
    <source>
        <dbReference type="SAM" id="Phobius"/>
    </source>
</evidence>